<dbReference type="InterPro" id="IPR000953">
    <property type="entry name" value="Chromo/chromo_shadow_dom"/>
</dbReference>
<evidence type="ECO:0000256" key="2">
    <source>
        <dbReference type="ARBA" id="ARBA00023242"/>
    </source>
</evidence>
<dbReference type="SMART" id="SM00298">
    <property type="entry name" value="CHROMO"/>
    <property type="match status" value="2"/>
</dbReference>
<dbReference type="GO" id="GO:0031507">
    <property type="term" value="P:heterochromatin formation"/>
    <property type="evidence" value="ECO:0007669"/>
    <property type="project" value="UniProtKB-ARBA"/>
</dbReference>
<name>A0A1B6H3T2_9HEMI</name>
<dbReference type="InterPro" id="IPR008251">
    <property type="entry name" value="Chromo_shadow_dom"/>
</dbReference>
<feature type="non-terminal residue" evidence="4">
    <location>
        <position position="1"/>
    </location>
</feature>
<proteinExistence type="predicted"/>
<dbReference type="InterPro" id="IPR017984">
    <property type="entry name" value="Chromo_dom_subgr"/>
</dbReference>
<organism evidence="4">
    <name type="scientific">Cuerna arida</name>
    <dbReference type="NCBI Taxonomy" id="1464854"/>
    <lineage>
        <taxon>Eukaryota</taxon>
        <taxon>Metazoa</taxon>
        <taxon>Ecdysozoa</taxon>
        <taxon>Arthropoda</taxon>
        <taxon>Hexapoda</taxon>
        <taxon>Insecta</taxon>
        <taxon>Pterygota</taxon>
        <taxon>Neoptera</taxon>
        <taxon>Paraneoptera</taxon>
        <taxon>Hemiptera</taxon>
        <taxon>Auchenorrhyncha</taxon>
        <taxon>Membracoidea</taxon>
        <taxon>Cicadellidae</taxon>
        <taxon>Cicadellinae</taxon>
        <taxon>Proconiini</taxon>
        <taxon>Cuerna</taxon>
    </lineage>
</organism>
<dbReference type="AlphaFoldDB" id="A0A1B6H3T2"/>
<dbReference type="GO" id="GO:0000792">
    <property type="term" value="C:heterochromatin"/>
    <property type="evidence" value="ECO:0007669"/>
    <property type="project" value="UniProtKB-ARBA"/>
</dbReference>
<dbReference type="InterPro" id="IPR016197">
    <property type="entry name" value="Chromo-like_dom_sf"/>
</dbReference>
<accession>A0A1B6H3T2</accession>
<dbReference type="PRINTS" id="PR00504">
    <property type="entry name" value="CHROMODOMAIN"/>
</dbReference>
<evidence type="ECO:0000259" key="3">
    <source>
        <dbReference type="PROSITE" id="PS50013"/>
    </source>
</evidence>
<dbReference type="InterPro" id="IPR051219">
    <property type="entry name" value="Heterochromatin_chromo-domain"/>
</dbReference>
<dbReference type="PROSITE" id="PS00598">
    <property type="entry name" value="CHROMO_1"/>
    <property type="match status" value="1"/>
</dbReference>
<dbReference type="SMART" id="SM00300">
    <property type="entry name" value="ChSh"/>
    <property type="match status" value="1"/>
</dbReference>
<dbReference type="CDD" id="cd18631">
    <property type="entry name" value="CD_HP1_like"/>
    <property type="match status" value="1"/>
</dbReference>
<protein>
    <recommendedName>
        <fullName evidence="3">Chromo domain-containing protein</fullName>
    </recommendedName>
</protein>
<feature type="domain" description="Chromo" evidence="3">
    <location>
        <begin position="56"/>
        <end position="114"/>
    </location>
</feature>
<dbReference type="Pfam" id="PF01393">
    <property type="entry name" value="Chromo_shadow"/>
    <property type="match status" value="1"/>
</dbReference>
<feature type="domain" description="Chromo" evidence="3">
    <location>
        <begin position="147"/>
        <end position="205"/>
    </location>
</feature>
<dbReference type="SUPFAM" id="SSF54160">
    <property type="entry name" value="Chromo domain-like"/>
    <property type="match status" value="2"/>
</dbReference>
<dbReference type="PANTHER" id="PTHR22812">
    <property type="entry name" value="CHROMOBOX PROTEIN"/>
    <property type="match status" value="1"/>
</dbReference>
<dbReference type="GO" id="GO:0005634">
    <property type="term" value="C:nucleus"/>
    <property type="evidence" value="ECO:0007669"/>
    <property type="project" value="UniProtKB-SubCell"/>
</dbReference>
<dbReference type="Gene3D" id="2.40.50.40">
    <property type="match status" value="2"/>
</dbReference>
<dbReference type="InterPro" id="IPR023780">
    <property type="entry name" value="Chromo_domain"/>
</dbReference>
<dbReference type="GO" id="GO:0003682">
    <property type="term" value="F:chromatin binding"/>
    <property type="evidence" value="ECO:0007669"/>
    <property type="project" value="UniProtKB-ARBA"/>
</dbReference>
<sequence length="214" mass="25047">LLKQSFIVIVQCFVLKFTMDLGEVYEISTSLAPNIREYVSEDTVPPYPTSEETDVYHVEKVIDKRIVKGKTEYFLKWKGYSDIDNSWEPEDNLDCPDLIKDFEDELKMKKNTDARKYNFSNPVANKKRMSVGGIFPDEVKKGFERGLEPEMIVAATYNGEEMMFLMKWKRSRKAELVTAKEAKLICPHLVIRFYEDRQLWHTSAMDEFSEQCNP</sequence>
<dbReference type="PROSITE" id="PS50013">
    <property type="entry name" value="CHROMO_2"/>
    <property type="match status" value="2"/>
</dbReference>
<reference evidence="4" key="1">
    <citation type="submission" date="2015-11" db="EMBL/GenBank/DDBJ databases">
        <title>De novo transcriptome assembly of four potential Pierce s Disease insect vectors from Arizona vineyards.</title>
        <authorList>
            <person name="Tassone E.E."/>
        </authorList>
    </citation>
    <scope>NUCLEOTIDE SEQUENCE</scope>
</reference>
<evidence type="ECO:0000256" key="1">
    <source>
        <dbReference type="ARBA" id="ARBA00004123"/>
    </source>
</evidence>
<dbReference type="InterPro" id="IPR023779">
    <property type="entry name" value="Chromodomain_CS"/>
</dbReference>
<dbReference type="FunFam" id="2.40.50.40:FF:000007">
    <property type="entry name" value="Chromobox protein homolog 1"/>
    <property type="match status" value="1"/>
</dbReference>
<dbReference type="Pfam" id="PF00385">
    <property type="entry name" value="Chromo"/>
    <property type="match status" value="1"/>
</dbReference>
<gene>
    <name evidence="4" type="ORF">g.9468</name>
</gene>
<evidence type="ECO:0000313" key="4">
    <source>
        <dbReference type="EMBL" id="JAS69310.1"/>
    </source>
</evidence>
<comment type="subcellular location">
    <subcellularLocation>
        <location evidence="1">Nucleus</location>
    </subcellularLocation>
</comment>
<keyword evidence="2" id="KW-0539">Nucleus</keyword>
<dbReference type="EMBL" id="GECZ01000459">
    <property type="protein sequence ID" value="JAS69310.1"/>
    <property type="molecule type" value="Transcribed_RNA"/>
</dbReference>